<dbReference type="STRING" id="45351.A7SRT9"/>
<organism evidence="3 4">
    <name type="scientific">Nematostella vectensis</name>
    <name type="common">Starlet sea anemone</name>
    <dbReference type="NCBI Taxonomy" id="45351"/>
    <lineage>
        <taxon>Eukaryota</taxon>
        <taxon>Metazoa</taxon>
        <taxon>Cnidaria</taxon>
        <taxon>Anthozoa</taxon>
        <taxon>Hexacorallia</taxon>
        <taxon>Actiniaria</taxon>
        <taxon>Edwardsiidae</taxon>
        <taxon>Nematostella</taxon>
    </lineage>
</organism>
<dbReference type="SMART" id="SM00231">
    <property type="entry name" value="FA58C"/>
    <property type="match status" value="1"/>
</dbReference>
<reference evidence="3 4" key="1">
    <citation type="journal article" date="2007" name="Science">
        <title>Sea anemone genome reveals ancestral eumetazoan gene repertoire and genomic organization.</title>
        <authorList>
            <person name="Putnam N.H."/>
            <person name="Srivastava M."/>
            <person name="Hellsten U."/>
            <person name="Dirks B."/>
            <person name="Chapman J."/>
            <person name="Salamov A."/>
            <person name="Terry A."/>
            <person name="Shapiro H."/>
            <person name="Lindquist E."/>
            <person name="Kapitonov V.V."/>
            <person name="Jurka J."/>
            <person name="Genikhovich G."/>
            <person name="Grigoriev I.V."/>
            <person name="Lucas S.M."/>
            <person name="Steele R.E."/>
            <person name="Finnerty J.R."/>
            <person name="Technau U."/>
            <person name="Martindale M.Q."/>
            <person name="Rokhsar D.S."/>
        </authorList>
    </citation>
    <scope>NUCLEOTIDE SEQUENCE [LARGE SCALE GENOMIC DNA]</scope>
    <source>
        <strain evidence="4">CH2 X CH6</strain>
    </source>
</reference>
<dbReference type="HOGENOM" id="CLU_030066_1_0_1"/>
<feature type="non-terminal residue" evidence="3">
    <location>
        <position position="1"/>
    </location>
</feature>
<dbReference type="PhylomeDB" id="A7SRT9"/>
<dbReference type="InterPro" id="IPR008979">
    <property type="entry name" value="Galactose-bd-like_sf"/>
</dbReference>
<dbReference type="SUPFAM" id="SSF49785">
    <property type="entry name" value="Galactose-binding domain-like"/>
    <property type="match status" value="1"/>
</dbReference>
<keyword evidence="4" id="KW-1185">Reference proteome</keyword>
<gene>
    <name evidence="3" type="ORF">NEMVEDRAFT_v1g129098</name>
</gene>
<dbReference type="FunFam" id="2.60.120.260:FF:000016">
    <property type="entry name" value="Contactin-associated protein-like 4 isoform 1"/>
    <property type="match status" value="1"/>
</dbReference>
<dbReference type="EMBL" id="DS469767">
    <property type="protein sequence ID" value="EDO33592.1"/>
    <property type="molecule type" value="Genomic_DNA"/>
</dbReference>
<dbReference type="OMA" id="HIICVLA"/>
<dbReference type="PANTHER" id="PTHR24543:SF335">
    <property type="entry name" value="EGF-LIKE REPEAT AND DISCOIDIN I-LIKE DOMAIN-CONTAINING PROTEIN 3"/>
    <property type="match status" value="1"/>
</dbReference>
<feature type="compositionally biased region" description="Polar residues" evidence="1">
    <location>
        <begin position="11"/>
        <end position="24"/>
    </location>
</feature>
<dbReference type="PROSITE" id="PS50022">
    <property type="entry name" value="FA58C_3"/>
    <property type="match status" value="1"/>
</dbReference>
<dbReference type="InParanoid" id="A7SRT9"/>
<evidence type="ECO:0000259" key="2">
    <source>
        <dbReference type="PROSITE" id="PS50022"/>
    </source>
</evidence>
<feature type="domain" description="F5/8 type C" evidence="2">
    <location>
        <begin position="1"/>
        <end position="145"/>
    </location>
</feature>
<name>A7SRT9_NEMVE</name>
<dbReference type="Gene3D" id="2.60.120.260">
    <property type="entry name" value="Galactose-binding domain-like"/>
    <property type="match status" value="1"/>
</dbReference>
<dbReference type="InterPro" id="IPR000421">
    <property type="entry name" value="FA58C"/>
</dbReference>
<dbReference type="Proteomes" id="UP000001593">
    <property type="component" value="Unassembled WGS sequence"/>
</dbReference>
<evidence type="ECO:0000313" key="3">
    <source>
        <dbReference type="EMBL" id="EDO33592.1"/>
    </source>
</evidence>
<feature type="region of interest" description="Disordered" evidence="1">
    <location>
        <begin position="1"/>
        <end position="31"/>
    </location>
</feature>
<evidence type="ECO:0000256" key="1">
    <source>
        <dbReference type="SAM" id="MobiDB-lite"/>
    </source>
</evidence>
<evidence type="ECO:0000313" key="4">
    <source>
        <dbReference type="Proteomes" id="UP000001593"/>
    </source>
</evidence>
<dbReference type="Pfam" id="PF00754">
    <property type="entry name" value="F5_F8_type_C"/>
    <property type="match status" value="1"/>
</dbReference>
<dbReference type="PANTHER" id="PTHR24543">
    <property type="entry name" value="MULTICOPPER OXIDASE-RELATED"/>
    <property type="match status" value="1"/>
</dbReference>
<proteinExistence type="predicted"/>
<dbReference type="CDD" id="cd00057">
    <property type="entry name" value="FA58C"/>
    <property type="match status" value="1"/>
</dbReference>
<dbReference type="AlphaFoldDB" id="A7SRT9"/>
<protein>
    <recommendedName>
        <fullName evidence="2">F5/8 type C domain-containing protein</fullName>
    </recommendedName>
</protein>
<sequence length="145" mass="15619">MGDGRIPDGSLASSSTKDGNTPASNGRLRYTGGQSWCPSSGDATPYLEIDLGSSHIICVLATQGNPQADEWTTQFKIEFSVNGTSWQYFQSGGTDKASLALVFTANSDRGTIVRQFLSNVLLAQYIRFRPVAWSGLGCLRTELFG</sequence>
<accession>A7SRT9</accession>